<organism evidence="1 2">
    <name type="scientific">Daejeonella rubra</name>
    <dbReference type="NCBI Taxonomy" id="990371"/>
    <lineage>
        <taxon>Bacteria</taxon>
        <taxon>Pseudomonadati</taxon>
        <taxon>Bacteroidota</taxon>
        <taxon>Sphingobacteriia</taxon>
        <taxon>Sphingobacteriales</taxon>
        <taxon>Sphingobacteriaceae</taxon>
        <taxon>Daejeonella</taxon>
    </lineage>
</organism>
<keyword evidence="2" id="KW-1185">Reference proteome</keyword>
<name>A0A1G9T064_9SPHI</name>
<dbReference type="Pfam" id="PF23913">
    <property type="entry name" value="DUF7255"/>
    <property type="match status" value="1"/>
</dbReference>
<reference evidence="2" key="1">
    <citation type="submission" date="2016-10" db="EMBL/GenBank/DDBJ databases">
        <authorList>
            <person name="Varghese N."/>
            <person name="Submissions S."/>
        </authorList>
    </citation>
    <scope>NUCLEOTIDE SEQUENCE [LARGE SCALE GENOMIC DNA]</scope>
    <source>
        <strain evidence="2">DSM 24536</strain>
    </source>
</reference>
<dbReference type="RefSeq" id="WP_090704358.1">
    <property type="nucleotide sequence ID" value="NZ_FNHH01000011.1"/>
</dbReference>
<dbReference type="AlphaFoldDB" id="A0A1G9T064"/>
<dbReference type="EMBL" id="FNHH01000011">
    <property type="protein sequence ID" value="SDM41081.1"/>
    <property type="molecule type" value="Genomic_DNA"/>
</dbReference>
<evidence type="ECO:0000313" key="1">
    <source>
        <dbReference type="EMBL" id="SDM41081.1"/>
    </source>
</evidence>
<accession>A0A1G9T064</accession>
<protein>
    <submittedName>
        <fullName evidence="1">Uncharacterized protein</fullName>
    </submittedName>
</protein>
<evidence type="ECO:0000313" key="2">
    <source>
        <dbReference type="Proteomes" id="UP000199226"/>
    </source>
</evidence>
<sequence length="203" mass="23954">MGQRQDKFKEITLKKFTAFKHDKLTLRELENSNLFNKVSETYKKLGGQLETVPTNYGPWDISTKDFIIEFDEERHFNRYRLETLHSSFYDNNSNFLVANYKDFCKDFESNCLSAASWGKNWKNDSTEKMFLQSNVDANLSGNGSSRWRQRAYYDFMKDITSSIRNIPVYRVSIYDKFCGKTIDSLLSNNDNNIINDFIDEIRK</sequence>
<dbReference type="OrthoDB" id="4619215at2"/>
<dbReference type="Proteomes" id="UP000199226">
    <property type="component" value="Unassembled WGS sequence"/>
</dbReference>
<gene>
    <name evidence="1" type="ORF">SAMN05421813_11195</name>
</gene>
<dbReference type="InterPro" id="IPR055679">
    <property type="entry name" value="DUF7255"/>
</dbReference>
<dbReference type="STRING" id="990371.SAMN05421813_11195"/>
<proteinExistence type="predicted"/>